<evidence type="ECO:0000259" key="1">
    <source>
        <dbReference type="PROSITE" id="PS51819"/>
    </source>
</evidence>
<dbReference type="PROSITE" id="PS51819">
    <property type="entry name" value="VOC"/>
    <property type="match status" value="1"/>
</dbReference>
<accession>A0AAI8VJU8</accession>
<sequence>MIAGIHHVNLVVPRDTLPEAAAFYGETLGLTPRQVPSLQVGSLLWFDIGTSGQQVHIAFGKPDDFAFDSSAHPCFRVGDGEKLLELRRRIYAHFEKGGAGAPKAADKPGGEDSGAKGVEYPQRFFVRDYAGNRLEFTL</sequence>
<keyword evidence="3" id="KW-1185">Reference proteome</keyword>
<dbReference type="Gene3D" id="3.10.180.10">
    <property type="entry name" value="2,3-Dihydroxybiphenyl 1,2-Dioxygenase, domain 1"/>
    <property type="match status" value="1"/>
</dbReference>
<dbReference type="SUPFAM" id="SSF54593">
    <property type="entry name" value="Glyoxalase/Bleomycin resistance protein/Dihydroxybiphenyl dioxygenase"/>
    <property type="match status" value="1"/>
</dbReference>
<evidence type="ECO:0000313" key="3">
    <source>
        <dbReference type="Proteomes" id="UP001295740"/>
    </source>
</evidence>
<protein>
    <submittedName>
        <fullName evidence="2">Uu.00g131490.m01.CDS01</fullName>
    </submittedName>
</protein>
<dbReference type="AlphaFoldDB" id="A0AAI8VJU8"/>
<dbReference type="PANTHER" id="PTHR39175">
    <property type="entry name" value="FAMILY PROTEIN, PUTATIVE (AFU_ORTHOLOGUE AFUA_3G15060)-RELATED"/>
    <property type="match status" value="1"/>
</dbReference>
<dbReference type="InterPro" id="IPR029068">
    <property type="entry name" value="Glyas_Bleomycin-R_OHBP_Dase"/>
</dbReference>
<reference evidence="2" key="1">
    <citation type="submission" date="2023-10" db="EMBL/GenBank/DDBJ databases">
        <authorList>
            <person name="Hackl T."/>
        </authorList>
    </citation>
    <scope>NUCLEOTIDE SEQUENCE</scope>
</reference>
<name>A0AAI8VJU8_9PEZI</name>
<evidence type="ECO:0000313" key="2">
    <source>
        <dbReference type="EMBL" id="CAJ2505755.1"/>
    </source>
</evidence>
<organism evidence="2 3">
    <name type="scientific">Anthostomella pinea</name>
    <dbReference type="NCBI Taxonomy" id="933095"/>
    <lineage>
        <taxon>Eukaryota</taxon>
        <taxon>Fungi</taxon>
        <taxon>Dikarya</taxon>
        <taxon>Ascomycota</taxon>
        <taxon>Pezizomycotina</taxon>
        <taxon>Sordariomycetes</taxon>
        <taxon>Xylariomycetidae</taxon>
        <taxon>Xylariales</taxon>
        <taxon>Xylariaceae</taxon>
        <taxon>Anthostomella</taxon>
    </lineage>
</organism>
<comment type="caution">
    <text evidence="2">The sequence shown here is derived from an EMBL/GenBank/DDBJ whole genome shotgun (WGS) entry which is preliminary data.</text>
</comment>
<dbReference type="InterPro" id="IPR037523">
    <property type="entry name" value="VOC_core"/>
</dbReference>
<dbReference type="PANTHER" id="PTHR39175:SF1">
    <property type="entry name" value="FAMILY PROTEIN, PUTATIVE (AFU_ORTHOLOGUE AFUA_3G15060)-RELATED"/>
    <property type="match status" value="1"/>
</dbReference>
<feature type="domain" description="VOC" evidence="1">
    <location>
        <begin position="4"/>
        <end position="138"/>
    </location>
</feature>
<dbReference type="EMBL" id="CAUWAG010000007">
    <property type="protein sequence ID" value="CAJ2505755.1"/>
    <property type="molecule type" value="Genomic_DNA"/>
</dbReference>
<proteinExistence type="predicted"/>
<dbReference type="Proteomes" id="UP001295740">
    <property type="component" value="Unassembled WGS sequence"/>
</dbReference>
<gene>
    <name evidence="2" type="ORF">KHLLAP_LOCUS6223</name>
</gene>